<evidence type="ECO:0000313" key="2">
    <source>
        <dbReference type="EMBL" id="CUA73449.1"/>
    </source>
</evidence>
<dbReference type="InterPro" id="IPR007138">
    <property type="entry name" value="ABM_dom"/>
</dbReference>
<feature type="domain" description="ABM" evidence="1">
    <location>
        <begin position="163"/>
        <end position="250"/>
    </location>
</feature>
<dbReference type="Pfam" id="PF03992">
    <property type="entry name" value="ABM"/>
    <property type="match status" value="1"/>
</dbReference>
<dbReference type="Proteomes" id="UP000044841">
    <property type="component" value="Unassembled WGS sequence"/>
</dbReference>
<evidence type="ECO:0000313" key="3">
    <source>
        <dbReference type="Proteomes" id="UP000044841"/>
    </source>
</evidence>
<dbReference type="PROSITE" id="PS51725">
    <property type="entry name" value="ABM"/>
    <property type="match status" value="1"/>
</dbReference>
<name>A0A0K6G4Z7_9AGAM</name>
<dbReference type="EMBL" id="CYGV01001383">
    <property type="protein sequence ID" value="CUA73449.1"/>
    <property type="molecule type" value="Genomic_DNA"/>
</dbReference>
<dbReference type="SUPFAM" id="SSF54909">
    <property type="entry name" value="Dimeric alpha+beta barrel"/>
    <property type="match status" value="1"/>
</dbReference>
<protein>
    <recommendedName>
        <fullName evidence="1">ABM domain-containing protein</fullName>
    </recommendedName>
</protein>
<organism evidence="2 3">
    <name type="scientific">Rhizoctonia solani</name>
    <dbReference type="NCBI Taxonomy" id="456999"/>
    <lineage>
        <taxon>Eukaryota</taxon>
        <taxon>Fungi</taxon>
        <taxon>Dikarya</taxon>
        <taxon>Basidiomycota</taxon>
        <taxon>Agaricomycotina</taxon>
        <taxon>Agaricomycetes</taxon>
        <taxon>Cantharellales</taxon>
        <taxon>Ceratobasidiaceae</taxon>
        <taxon>Rhizoctonia</taxon>
    </lineage>
</organism>
<proteinExistence type="predicted"/>
<gene>
    <name evidence="2" type="ORF">RSOLAG22IIIB_10800</name>
</gene>
<accession>A0A0K6G4Z7</accession>
<dbReference type="InterPro" id="IPR011008">
    <property type="entry name" value="Dimeric_a/b-barrel"/>
</dbReference>
<dbReference type="Gene3D" id="3.30.70.100">
    <property type="match status" value="1"/>
</dbReference>
<dbReference type="AlphaFoldDB" id="A0A0K6G4Z7"/>
<reference evidence="2 3" key="1">
    <citation type="submission" date="2015-07" db="EMBL/GenBank/DDBJ databases">
        <authorList>
            <person name="Noorani M."/>
        </authorList>
    </citation>
    <scope>NUCLEOTIDE SEQUENCE [LARGE SCALE GENOMIC DNA]</scope>
    <source>
        <strain evidence="2">BBA 69670</strain>
    </source>
</reference>
<evidence type="ECO:0000259" key="1">
    <source>
        <dbReference type="PROSITE" id="PS51725"/>
    </source>
</evidence>
<sequence>MYHFDYSDMCFVRCGANRPDDQAIQGHRQCEYSRYSLGLRGVSAYTRGIHTDSLLNYEPVKYFNGKAHQCARYREVISRYPESEIHVIAAMNVMSLLQNLFLSVDTVELTGDRSVAVLTDPQLTCRQPGTRIGPAPPNLPRLGSLVRIFTDMATSPKGLKAPFIVTADIEIKEGHADTFDREYLKVRECANSDKEPGCIEFRTSRHGNRFFTFKQYEDAAALKAHVETDVFLAFEPVVKDLHARPPIILFYEELDNAPKSSYKCKI</sequence>
<keyword evidence="3" id="KW-1185">Reference proteome</keyword>